<evidence type="ECO:0000313" key="11">
    <source>
        <dbReference type="Proteomes" id="UP001162640"/>
    </source>
</evidence>
<keyword evidence="3" id="KW-0999">Mitochondrion inner membrane</keyword>
<organism evidence="10 11">
    <name type="scientific">Triparma laevis f. inornata</name>
    <dbReference type="NCBI Taxonomy" id="1714386"/>
    <lineage>
        <taxon>Eukaryota</taxon>
        <taxon>Sar</taxon>
        <taxon>Stramenopiles</taxon>
        <taxon>Ochrophyta</taxon>
        <taxon>Bolidophyceae</taxon>
        <taxon>Parmales</taxon>
        <taxon>Triparmaceae</taxon>
        <taxon>Triparma</taxon>
    </lineage>
</organism>
<evidence type="ECO:0000313" key="10">
    <source>
        <dbReference type="EMBL" id="GMH84421.1"/>
    </source>
</evidence>
<dbReference type="PROSITE" id="PS50076">
    <property type="entry name" value="DNAJ_2"/>
    <property type="match status" value="1"/>
</dbReference>
<keyword evidence="5" id="KW-0496">Mitochondrion</keyword>
<dbReference type="CDD" id="cd06257">
    <property type="entry name" value="DnaJ"/>
    <property type="match status" value="1"/>
</dbReference>
<evidence type="ECO:0000256" key="6">
    <source>
        <dbReference type="ARBA" id="ARBA00023136"/>
    </source>
</evidence>
<accession>A0A9W7B9A5</accession>
<dbReference type="InterPro" id="IPR001623">
    <property type="entry name" value="DnaJ_domain"/>
</dbReference>
<evidence type="ECO:0000256" key="5">
    <source>
        <dbReference type="ARBA" id="ARBA00023128"/>
    </source>
</evidence>
<keyword evidence="2" id="KW-0812">Transmembrane</keyword>
<dbReference type="SMART" id="SM00271">
    <property type="entry name" value="DnaJ"/>
    <property type="match status" value="1"/>
</dbReference>
<sequence length="189" mass="20361">MSLSPRTVHLTRRLLNSSAPSFSLLSSLPSPSPHAHKHPTIQTRTFLTTPPNKSASLVAGLAGVALITQVVRQGAIAYDEFSKQKPEEAGAEGGAEGGGRAKPQKRQNFFDQFGFTGPSKHYEGGFEDDMTRREAALILGVRESASSKRIKDAHRNILIANHPDTGGSTYLASKVNEAKELLIKGKEKS</sequence>
<comment type="subcellular location">
    <subcellularLocation>
        <location evidence="1">Mitochondrion inner membrane</location>
        <topology evidence="1">Single-pass membrane protein</topology>
    </subcellularLocation>
</comment>
<evidence type="ECO:0000259" key="9">
    <source>
        <dbReference type="PROSITE" id="PS50076"/>
    </source>
</evidence>
<evidence type="ECO:0000256" key="2">
    <source>
        <dbReference type="ARBA" id="ARBA00022692"/>
    </source>
</evidence>
<evidence type="ECO:0000256" key="8">
    <source>
        <dbReference type="SAM" id="MobiDB-lite"/>
    </source>
</evidence>
<dbReference type="SUPFAM" id="SSF46565">
    <property type="entry name" value="Chaperone J-domain"/>
    <property type="match status" value="1"/>
</dbReference>
<evidence type="ECO:0000256" key="4">
    <source>
        <dbReference type="ARBA" id="ARBA00022989"/>
    </source>
</evidence>
<proteinExistence type="inferred from homology"/>
<comment type="similarity">
    <text evidence="7">Belongs to the TIM14 family.</text>
</comment>
<dbReference type="FunFam" id="1.10.287.110:FF:000001">
    <property type="entry name" value="Import inner membrane translocase subunit tim14"/>
    <property type="match status" value="1"/>
</dbReference>
<comment type="caution">
    <text evidence="10">The sequence shown here is derived from an EMBL/GenBank/DDBJ whole genome shotgun (WGS) entry which is preliminary data.</text>
</comment>
<feature type="region of interest" description="Disordered" evidence="8">
    <location>
        <begin position="84"/>
        <end position="104"/>
    </location>
</feature>
<name>A0A9W7B9A5_9STRA</name>
<dbReference type="Proteomes" id="UP001162640">
    <property type="component" value="Unassembled WGS sequence"/>
</dbReference>
<dbReference type="Gene3D" id="1.10.287.110">
    <property type="entry name" value="DnaJ domain"/>
    <property type="match status" value="1"/>
</dbReference>
<evidence type="ECO:0000256" key="7">
    <source>
        <dbReference type="ARBA" id="ARBA00038105"/>
    </source>
</evidence>
<gene>
    <name evidence="10" type="ORF">TL16_g09920</name>
</gene>
<reference evidence="11" key="1">
    <citation type="journal article" date="2023" name="Commun. Biol.">
        <title>Genome analysis of Parmales, the sister group of diatoms, reveals the evolutionary specialization of diatoms from phago-mixotrophs to photoautotrophs.</title>
        <authorList>
            <person name="Ban H."/>
            <person name="Sato S."/>
            <person name="Yoshikawa S."/>
            <person name="Yamada K."/>
            <person name="Nakamura Y."/>
            <person name="Ichinomiya M."/>
            <person name="Sato N."/>
            <person name="Blanc-Mathieu R."/>
            <person name="Endo H."/>
            <person name="Kuwata A."/>
            <person name="Ogata H."/>
        </authorList>
    </citation>
    <scope>NUCLEOTIDE SEQUENCE [LARGE SCALE GENOMIC DNA]</scope>
</reference>
<feature type="domain" description="J" evidence="9">
    <location>
        <begin position="134"/>
        <end position="189"/>
    </location>
</feature>
<keyword evidence="4" id="KW-1133">Transmembrane helix</keyword>
<dbReference type="PANTHER" id="PTHR12763">
    <property type="match status" value="1"/>
</dbReference>
<dbReference type="GO" id="GO:0001405">
    <property type="term" value="C:PAM complex, Tim23 associated import motor"/>
    <property type="evidence" value="ECO:0007669"/>
    <property type="project" value="TreeGrafter"/>
</dbReference>
<dbReference type="InterPro" id="IPR036869">
    <property type="entry name" value="J_dom_sf"/>
</dbReference>
<dbReference type="AlphaFoldDB" id="A0A9W7B9A5"/>
<dbReference type="GO" id="GO:0001671">
    <property type="term" value="F:ATPase activator activity"/>
    <property type="evidence" value="ECO:0007669"/>
    <property type="project" value="TreeGrafter"/>
</dbReference>
<evidence type="ECO:0000256" key="1">
    <source>
        <dbReference type="ARBA" id="ARBA00004434"/>
    </source>
</evidence>
<keyword evidence="6" id="KW-0472">Membrane</keyword>
<evidence type="ECO:0000256" key="3">
    <source>
        <dbReference type="ARBA" id="ARBA00022792"/>
    </source>
</evidence>
<protein>
    <recommendedName>
        <fullName evidence="9">J domain-containing protein</fullName>
    </recommendedName>
</protein>
<dbReference type="EMBL" id="BLQM01000343">
    <property type="protein sequence ID" value="GMH84421.1"/>
    <property type="molecule type" value="Genomic_DNA"/>
</dbReference>
<feature type="compositionally biased region" description="Gly residues" evidence="8">
    <location>
        <begin position="91"/>
        <end position="100"/>
    </location>
</feature>
<dbReference type="PANTHER" id="PTHR12763:SF28">
    <property type="entry name" value="GEO10507P1-RELATED"/>
    <property type="match status" value="1"/>
</dbReference>
<dbReference type="GO" id="GO:0030150">
    <property type="term" value="P:protein import into mitochondrial matrix"/>
    <property type="evidence" value="ECO:0007669"/>
    <property type="project" value="TreeGrafter"/>
</dbReference>